<reference evidence="1" key="1">
    <citation type="submission" date="2015-04" db="EMBL/GenBank/DDBJ databases">
        <title>The genome sequence of the plant pathogenic Rhizarian Plasmodiophora brassicae reveals insights in its biotrophic life cycle and the origin of chitin synthesis.</title>
        <authorList>
            <person name="Schwelm A."/>
            <person name="Fogelqvist J."/>
            <person name="Knaust A."/>
            <person name="Julke S."/>
            <person name="Lilja T."/>
            <person name="Dhandapani V."/>
            <person name="Bonilla-Rosso G."/>
            <person name="Karlsson M."/>
            <person name="Shevchenko A."/>
            <person name="Choi S.R."/>
            <person name="Kim H.G."/>
            <person name="Park J.Y."/>
            <person name="Lim Y.P."/>
            <person name="Ludwig-Muller J."/>
            <person name="Dixelius C."/>
        </authorList>
    </citation>
    <scope>NUCLEOTIDE SEQUENCE</scope>
    <source>
        <tissue evidence="1">Potato root galls</tissue>
    </source>
</reference>
<sequence>MLADLTLYTATGELIIRNRRCLLWDSPLDEILLESLILKMTLGANNEDNISHWDLYNDDGIIIGEDFPEDSLKSMEDMMSRAIDNGLPIEWQSRLRKLIWKYQTVWRRSLGPDPPANVTPFVTNLREGVEPVMCKSRRYSKEHSEFLATFVSLLEKYGLVYENYNCEWASPVVVFRTSGVKGLRMVVDLREVNALCKATAWPMPFLESIVKHLGGSKYWFSLD</sequence>
<dbReference type="InterPro" id="IPR043502">
    <property type="entry name" value="DNA/RNA_pol_sf"/>
</dbReference>
<accession>A0A0H5R2Z7</accession>
<dbReference type="EMBL" id="HACM01008128">
    <property type="protein sequence ID" value="CRZ08570.1"/>
    <property type="molecule type" value="Transcribed_RNA"/>
</dbReference>
<protein>
    <recommendedName>
        <fullName evidence="2">Reverse transcriptase domain-containing protein</fullName>
    </recommendedName>
</protein>
<proteinExistence type="predicted"/>
<evidence type="ECO:0008006" key="2">
    <source>
        <dbReference type="Google" id="ProtNLM"/>
    </source>
</evidence>
<dbReference type="SUPFAM" id="SSF56672">
    <property type="entry name" value="DNA/RNA polymerases"/>
    <property type="match status" value="1"/>
</dbReference>
<name>A0A0H5R2Z7_9EUKA</name>
<organism evidence="1">
    <name type="scientific">Spongospora subterranea</name>
    <dbReference type="NCBI Taxonomy" id="70186"/>
    <lineage>
        <taxon>Eukaryota</taxon>
        <taxon>Sar</taxon>
        <taxon>Rhizaria</taxon>
        <taxon>Endomyxa</taxon>
        <taxon>Phytomyxea</taxon>
        <taxon>Plasmodiophorida</taxon>
        <taxon>Plasmodiophoridae</taxon>
        <taxon>Spongospora</taxon>
    </lineage>
</organism>
<dbReference type="AlphaFoldDB" id="A0A0H5R2Z7"/>
<evidence type="ECO:0000313" key="1">
    <source>
        <dbReference type="EMBL" id="CRZ08570.1"/>
    </source>
</evidence>
<dbReference type="Gene3D" id="3.10.10.10">
    <property type="entry name" value="HIV Type 1 Reverse Transcriptase, subunit A, domain 1"/>
    <property type="match status" value="1"/>
</dbReference>
<feature type="non-terminal residue" evidence="1">
    <location>
        <position position="223"/>
    </location>
</feature>